<evidence type="ECO:0000313" key="2">
    <source>
        <dbReference type="Proteomes" id="UP000175679"/>
    </source>
</evidence>
<proteinExistence type="predicted"/>
<dbReference type="OrthoDB" id="7164072at2"/>
<dbReference type="EMBL" id="MJMG01000012">
    <property type="protein sequence ID" value="OEY86381.1"/>
    <property type="molecule type" value="Genomic_DNA"/>
</dbReference>
<evidence type="ECO:0000313" key="1">
    <source>
        <dbReference type="EMBL" id="OEY86381.1"/>
    </source>
</evidence>
<name>A0A1E7QIS9_WOLPI</name>
<reference evidence="1 2" key="1">
    <citation type="submission" date="2016-09" db="EMBL/GenBank/DDBJ databases">
        <title>Genomic evidence for plant-parasitic nematodes as the earliest Wolbachia hosts.</title>
        <authorList>
            <person name="Brown A.M."/>
            <person name="Wasala S.K."/>
            <person name="Howe D.K."/>
            <person name="Peetz A.B."/>
            <person name="Zasada I.A."/>
            <person name="Denver D.R."/>
        </authorList>
    </citation>
    <scope>NUCLEOTIDE SEQUENCE [LARGE SCALE GENOMIC DNA]</scope>
    <source>
        <strain evidence="2">wPpe</strain>
    </source>
</reference>
<gene>
    <name evidence="1" type="ORF">BIY23_04385</name>
</gene>
<dbReference type="Proteomes" id="UP000175679">
    <property type="component" value="Unassembled WGS sequence"/>
</dbReference>
<protein>
    <submittedName>
        <fullName evidence="1">Uncharacterized protein</fullName>
    </submittedName>
</protein>
<comment type="caution">
    <text evidence="1">The sequence shown here is derived from an EMBL/GenBank/DDBJ whole genome shotgun (WGS) entry which is preliminary data.</text>
</comment>
<accession>A0A1E7QIS9</accession>
<dbReference type="AlphaFoldDB" id="A0A1E7QIS9"/>
<sequence length="130" mass="15301">MFFEKVILCGIVLLILIKVFFSLKQICFKKIVEAEHKKDDELYKKKKEKKDLEKRQELLRTNQLQVYKENVDIVEIMKPVGKWTQMVMHNGGILLRLAQLIKSEGREKGFWELFVKAQASTQGKYKGKGR</sequence>
<keyword evidence="2" id="KW-1185">Reference proteome</keyword>
<organism evidence="1 2">
    <name type="scientific">Wolbachia pipientis</name>
    <dbReference type="NCBI Taxonomy" id="955"/>
    <lineage>
        <taxon>Bacteria</taxon>
        <taxon>Pseudomonadati</taxon>
        <taxon>Pseudomonadota</taxon>
        <taxon>Alphaproteobacteria</taxon>
        <taxon>Rickettsiales</taxon>
        <taxon>Anaplasmataceae</taxon>
        <taxon>Wolbachieae</taxon>
        <taxon>Wolbachia</taxon>
    </lineage>
</organism>